<evidence type="ECO:0000259" key="3">
    <source>
        <dbReference type="PROSITE" id="PS50110"/>
    </source>
</evidence>
<dbReference type="RefSeq" id="WP_007040499.1">
    <property type="nucleotide sequence ID" value="NZ_AFWT01000010.1"/>
</dbReference>
<keyword evidence="1 2" id="KW-0597">Phosphoprotein</keyword>
<dbReference type="InterPro" id="IPR011006">
    <property type="entry name" value="CheY-like_superfamily"/>
</dbReference>
<dbReference type="OrthoDB" id="9800897at2"/>
<dbReference type="PANTHER" id="PTHR44591:SF23">
    <property type="entry name" value="CHEY SUBFAMILY"/>
    <property type="match status" value="1"/>
</dbReference>
<evidence type="ECO:0000256" key="2">
    <source>
        <dbReference type="PROSITE-ProRule" id="PRU00169"/>
    </source>
</evidence>
<feature type="domain" description="Response regulatory" evidence="3">
    <location>
        <begin position="3"/>
        <end position="121"/>
    </location>
</feature>
<feature type="modified residue" description="4-aspartylphosphate" evidence="2">
    <location>
        <position position="52"/>
    </location>
</feature>
<evidence type="ECO:0000313" key="5">
    <source>
        <dbReference type="Proteomes" id="UP000004200"/>
    </source>
</evidence>
<dbReference type="Proteomes" id="UP000004200">
    <property type="component" value="Unassembled WGS sequence"/>
</dbReference>
<gene>
    <name evidence="4" type="ORF">ThidrDRAFT_1785</name>
</gene>
<reference evidence="4 5" key="1">
    <citation type="submission" date="2011-06" db="EMBL/GenBank/DDBJ databases">
        <title>The draft genome of Thiorhodococcus drewsii AZ1.</title>
        <authorList>
            <consortium name="US DOE Joint Genome Institute (JGI-PGF)"/>
            <person name="Lucas S."/>
            <person name="Han J."/>
            <person name="Lapidus A."/>
            <person name="Cheng J.-F."/>
            <person name="Goodwin L."/>
            <person name="Pitluck S."/>
            <person name="Peters L."/>
            <person name="Land M.L."/>
            <person name="Hauser L."/>
            <person name="Vogl K."/>
            <person name="Liu Z."/>
            <person name="Imhoff J."/>
            <person name="Thiel V."/>
            <person name="Frigaard N.-U."/>
            <person name="Bryant D.A."/>
            <person name="Woyke T.J."/>
        </authorList>
    </citation>
    <scope>NUCLEOTIDE SEQUENCE [LARGE SCALE GENOMIC DNA]</scope>
    <source>
        <strain evidence="4 5">AZ1</strain>
    </source>
</reference>
<dbReference type="eggNOG" id="COG2204">
    <property type="taxonomic scope" value="Bacteria"/>
</dbReference>
<sequence length="131" mass="14691">MSKILIVDDDEIFRTMMAEMVRREGYEIEAVSNGQEALEYIQRERPLLIITDILMPEMDGIEFIMKLNQDGNNIPIIAVSGGRRSISLEFNLESAALMGVQTTLPKPFTREALRAAIDQALEHSPPSSGLR</sequence>
<evidence type="ECO:0000313" key="4">
    <source>
        <dbReference type="EMBL" id="EGV31900.1"/>
    </source>
</evidence>
<dbReference type="STRING" id="765913.ThidrDRAFT_1785"/>
<evidence type="ECO:0000256" key="1">
    <source>
        <dbReference type="ARBA" id="ARBA00022553"/>
    </source>
</evidence>
<dbReference type="Pfam" id="PF00072">
    <property type="entry name" value="Response_reg"/>
    <property type="match status" value="1"/>
</dbReference>
<dbReference type="SMART" id="SM00448">
    <property type="entry name" value="REC"/>
    <property type="match status" value="1"/>
</dbReference>
<dbReference type="InterPro" id="IPR001789">
    <property type="entry name" value="Sig_transdc_resp-reg_receiver"/>
</dbReference>
<keyword evidence="5" id="KW-1185">Reference proteome</keyword>
<dbReference type="PANTHER" id="PTHR44591">
    <property type="entry name" value="STRESS RESPONSE REGULATOR PROTEIN 1"/>
    <property type="match status" value="1"/>
</dbReference>
<dbReference type="GO" id="GO:0000160">
    <property type="term" value="P:phosphorelay signal transduction system"/>
    <property type="evidence" value="ECO:0007669"/>
    <property type="project" value="InterPro"/>
</dbReference>
<dbReference type="PROSITE" id="PS50110">
    <property type="entry name" value="RESPONSE_REGULATORY"/>
    <property type="match status" value="1"/>
</dbReference>
<dbReference type="InterPro" id="IPR050595">
    <property type="entry name" value="Bact_response_regulator"/>
</dbReference>
<accession>G2E0H2</accession>
<dbReference type="Gene3D" id="3.40.50.2300">
    <property type="match status" value="1"/>
</dbReference>
<dbReference type="EMBL" id="AFWT01000010">
    <property type="protein sequence ID" value="EGV31900.1"/>
    <property type="molecule type" value="Genomic_DNA"/>
</dbReference>
<dbReference type="SUPFAM" id="SSF52172">
    <property type="entry name" value="CheY-like"/>
    <property type="match status" value="1"/>
</dbReference>
<name>G2E0H2_9GAMM</name>
<comment type="caution">
    <text evidence="4">The sequence shown here is derived from an EMBL/GenBank/DDBJ whole genome shotgun (WGS) entry which is preliminary data.</text>
</comment>
<dbReference type="AlphaFoldDB" id="G2E0H2"/>
<organism evidence="4 5">
    <name type="scientific">Thiorhodococcus drewsii AZ1</name>
    <dbReference type="NCBI Taxonomy" id="765913"/>
    <lineage>
        <taxon>Bacteria</taxon>
        <taxon>Pseudomonadati</taxon>
        <taxon>Pseudomonadota</taxon>
        <taxon>Gammaproteobacteria</taxon>
        <taxon>Chromatiales</taxon>
        <taxon>Chromatiaceae</taxon>
        <taxon>Thiorhodococcus</taxon>
    </lineage>
</organism>
<proteinExistence type="predicted"/>
<protein>
    <submittedName>
        <fullName evidence="4">Response regulator receiver protein</fullName>
    </submittedName>
</protein>